<proteinExistence type="predicted"/>
<keyword evidence="3" id="KW-1185">Reference proteome</keyword>
<feature type="region of interest" description="Disordered" evidence="1">
    <location>
        <begin position="634"/>
        <end position="711"/>
    </location>
</feature>
<dbReference type="EMBL" id="JAGPXC010000001">
    <property type="protein sequence ID" value="KAH6661131.1"/>
    <property type="molecule type" value="Genomic_DNA"/>
</dbReference>
<evidence type="ECO:0000313" key="3">
    <source>
        <dbReference type="Proteomes" id="UP000758603"/>
    </source>
</evidence>
<accession>A0A9P8V022</accession>
<comment type="caution">
    <text evidence="2">The sequence shown here is derived from an EMBL/GenBank/DDBJ whole genome shotgun (WGS) entry which is preliminary data.</text>
</comment>
<dbReference type="AlphaFoldDB" id="A0A9P8V022"/>
<protein>
    <submittedName>
        <fullName evidence="2">Uncharacterized protein</fullName>
    </submittedName>
</protein>
<name>A0A9P8V022_9PEZI</name>
<dbReference type="Proteomes" id="UP000758603">
    <property type="component" value="Unassembled WGS sequence"/>
</dbReference>
<feature type="region of interest" description="Disordered" evidence="1">
    <location>
        <begin position="35"/>
        <end position="60"/>
    </location>
</feature>
<feature type="compositionally biased region" description="Basic and acidic residues" evidence="1">
    <location>
        <begin position="656"/>
        <end position="687"/>
    </location>
</feature>
<feature type="compositionally biased region" description="Basic residues" evidence="1">
    <location>
        <begin position="635"/>
        <end position="647"/>
    </location>
</feature>
<feature type="compositionally biased region" description="Polar residues" evidence="1">
    <location>
        <begin position="50"/>
        <end position="60"/>
    </location>
</feature>
<sequence length="711" mass="78815">MERDTVTFKAAKDLQRDICTREIVAFTPLLRRVRGAQTSSPVQPPEAAQSGGQSVGRSNSTFDRRLSSLRTQVSPARYADYEAIFRNTETLLRATSHKTSKKGASSLMDMCLRKVPDYVAGIKAWEIQEADENGTRTNTTGADVGPRIYSELESFGAFDSGWAKLRTVVEADTVVILAGALAEGLFPDEFSLLLLELCAEYGLCQTNILYEILLTRQYPEPTSSDSRFSEDSSLQPLSFLRDISGRKNKLSTLFQQLSNLLVQGLLPSTWLATREFEGFWASAYRVISKGRAALDAIDFLATSIVLLSKRQHLHSRQHADDLSLSCGRALNQALSLLSAMRRLGNGEAASGSDLKYERVGRICRSLDFTLHACISEIGSWKGRRGKPTYHLGLSAFLSTPELQNDRIDTLVIKAIGSMYDGLPNTTHHTVQTYNSVITLISGIAKICGRGTSQAARYHLAAMCKQLGRLALQPEALDDIKKAGAFFLAQESNNLRDLLYAEKLASSTSDNEVTEGRPRASGKPTLFDGFKWDETISEWVTISPRAQKIPPERRSLRSMVYEHPEQGMMPSIHLRKQSSTAPRLNGSILLAALPSANQEISKGTSSEKIGHENFILVNGKIGTSQTERPIESATLQHKHEKHPNKRHSCASATRGTLHHDELNDDKENRDKENRDRAMTRKRHSEGVRKPLGTKRRIRFSGSGLHSDDELGM</sequence>
<dbReference type="RefSeq" id="XP_045965262.1">
    <property type="nucleotide sequence ID" value="XM_046106529.1"/>
</dbReference>
<dbReference type="OrthoDB" id="4159838at2759"/>
<reference evidence="2" key="1">
    <citation type="journal article" date="2021" name="Nat. Commun.">
        <title>Genetic determinants of endophytism in the Arabidopsis root mycobiome.</title>
        <authorList>
            <person name="Mesny F."/>
            <person name="Miyauchi S."/>
            <person name="Thiergart T."/>
            <person name="Pickel B."/>
            <person name="Atanasova L."/>
            <person name="Karlsson M."/>
            <person name="Huettel B."/>
            <person name="Barry K.W."/>
            <person name="Haridas S."/>
            <person name="Chen C."/>
            <person name="Bauer D."/>
            <person name="Andreopoulos W."/>
            <person name="Pangilinan J."/>
            <person name="LaButti K."/>
            <person name="Riley R."/>
            <person name="Lipzen A."/>
            <person name="Clum A."/>
            <person name="Drula E."/>
            <person name="Henrissat B."/>
            <person name="Kohler A."/>
            <person name="Grigoriev I.V."/>
            <person name="Martin F.M."/>
            <person name="Hacquard S."/>
        </authorList>
    </citation>
    <scope>NUCLEOTIDE SEQUENCE</scope>
    <source>
        <strain evidence="2">MPI-SDFR-AT-0073</strain>
    </source>
</reference>
<organism evidence="2 3">
    <name type="scientific">Truncatella angustata</name>
    <dbReference type="NCBI Taxonomy" id="152316"/>
    <lineage>
        <taxon>Eukaryota</taxon>
        <taxon>Fungi</taxon>
        <taxon>Dikarya</taxon>
        <taxon>Ascomycota</taxon>
        <taxon>Pezizomycotina</taxon>
        <taxon>Sordariomycetes</taxon>
        <taxon>Xylariomycetidae</taxon>
        <taxon>Amphisphaeriales</taxon>
        <taxon>Sporocadaceae</taxon>
        <taxon>Truncatella</taxon>
    </lineage>
</organism>
<evidence type="ECO:0000313" key="2">
    <source>
        <dbReference type="EMBL" id="KAH6661131.1"/>
    </source>
</evidence>
<evidence type="ECO:0000256" key="1">
    <source>
        <dbReference type="SAM" id="MobiDB-lite"/>
    </source>
</evidence>
<gene>
    <name evidence="2" type="ORF">BKA67DRAFT_654269</name>
</gene>
<dbReference type="GeneID" id="70135420"/>